<evidence type="ECO:0000313" key="3">
    <source>
        <dbReference type="Proteomes" id="UP000427373"/>
    </source>
</evidence>
<dbReference type="EMBL" id="CP045484">
    <property type="protein sequence ID" value="QGR17034.1"/>
    <property type="molecule type" value="Genomic_DNA"/>
</dbReference>
<evidence type="ECO:0000313" key="1">
    <source>
        <dbReference type="EMBL" id="MBB5252521.1"/>
    </source>
</evidence>
<dbReference type="Proteomes" id="UP000427373">
    <property type="component" value="Chromosome"/>
</dbReference>
<evidence type="ECO:0000313" key="2">
    <source>
        <dbReference type="EMBL" id="QGR17034.1"/>
    </source>
</evidence>
<dbReference type="KEGG" id="soh:D1869_07450"/>
<proteinExistence type="predicted"/>
<protein>
    <submittedName>
        <fullName evidence="2">Uncharacterized protein</fullName>
    </submittedName>
</protein>
<evidence type="ECO:0000313" key="4">
    <source>
        <dbReference type="Proteomes" id="UP000582213"/>
    </source>
</evidence>
<gene>
    <name evidence="2" type="ORF">D1869_07450</name>
    <name evidence="1" type="ORF">HNQ62_000239</name>
</gene>
<accession>A0A650CGQ3</accession>
<name>A0A650CGQ3_SULOH</name>
<sequence>MRWLKKREIVIYYLLYRKFRNDKFNIGLALDTLSPYFSKKVIKNTLKYMVKLGLIVKVNELEYRLISFDEYLSIVSYEYLKRRLTLHHKTQ</sequence>
<dbReference type="AlphaFoldDB" id="A0A650CGQ3"/>
<keyword evidence="3" id="KW-1185">Reference proteome</keyword>
<dbReference type="Proteomes" id="UP000582213">
    <property type="component" value="Unassembled WGS sequence"/>
</dbReference>
<reference evidence="1 4" key="2">
    <citation type="submission" date="2020-08" db="EMBL/GenBank/DDBJ databases">
        <title>Genomic Encyclopedia of Type Strains, Phase IV (KMG-IV): sequencing the most valuable type-strain genomes for metagenomic binning, comparative biology and taxonomic classification.</title>
        <authorList>
            <person name="Goeker M."/>
        </authorList>
    </citation>
    <scope>NUCLEOTIDE SEQUENCE [LARGE SCALE GENOMIC DNA]</scope>
    <source>
        <strain evidence="1 4">DSM 12421</strain>
    </source>
</reference>
<reference evidence="2 3" key="1">
    <citation type="submission" date="2019-10" db="EMBL/GenBank/DDBJ databases">
        <title>Genome Sequences from Six Type Strain Members of the Archaeal Family Sulfolobaceae: Acidianus ambivalens, Acidianus infernus, Metallosphaera prunae, Stygiolobus azoricus, Sulfolobus metallicus, and Sulfurisphaera ohwakuensis.</title>
        <authorList>
            <person name="Counts J.A."/>
            <person name="Kelly R.M."/>
        </authorList>
    </citation>
    <scope>NUCLEOTIDE SEQUENCE [LARGE SCALE GENOMIC DNA]</scope>
    <source>
        <strain evidence="2 3">TA-1</strain>
    </source>
</reference>
<organism evidence="2 3">
    <name type="scientific">Sulfurisphaera ohwakuensis</name>
    <dbReference type="NCBI Taxonomy" id="69656"/>
    <lineage>
        <taxon>Archaea</taxon>
        <taxon>Thermoproteota</taxon>
        <taxon>Thermoprotei</taxon>
        <taxon>Sulfolobales</taxon>
        <taxon>Sulfolobaceae</taxon>
        <taxon>Sulfurisphaera</taxon>
    </lineage>
</organism>
<dbReference type="EMBL" id="JACHFY010000001">
    <property type="protein sequence ID" value="MBB5252521.1"/>
    <property type="molecule type" value="Genomic_DNA"/>
</dbReference>